<reference evidence="1 2" key="1">
    <citation type="submission" date="2019-05" db="EMBL/GenBank/DDBJ databases">
        <title>Another draft genome of Portunus trituberculatus and its Hox gene families provides insights of decapod evolution.</title>
        <authorList>
            <person name="Jeong J.-H."/>
            <person name="Song I."/>
            <person name="Kim S."/>
            <person name="Choi T."/>
            <person name="Kim D."/>
            <person name="Ryu S."/>
            <person name="Kim W."/>
        </authorList>
    </citation>
    <scope>NUCLEOTIDE SEQUENCE [LARGE SCALE GENOMIC DNA]</scope>
    <source>
        <tissue evidence="1">Muscle</tissue>
    </source>
</reference>
<evidence type="ECO:0000313" key="1">
    <source>
        <dbReference type="EMBL" id="MPC46962.1"/>
    </source>
</evidence>
<sequence>MGRASLRYSSSSSSRFSNLSTSMLCSSDKEDNSSGCGNNELTQLFETVKGLSCAAAKLNIVIESLKSQLNANVVELSSGVQLPVDPALLQKREFTVKRVSHWPTPWFLVRNQEHYHTHAAYVLAMLGKWPINQDQA</sequence>
<organism evidence="1 2">
    <name type="scientific">Portunus trituberculatus</name>
    <name type="common">Swimming crab</name>
    <name type="synonym">Neptunus trituberculatus</name>
    <dbReference type="NCBI Taxonomy" id="210409"/>
    <lineage>
        <taxon>Eukaryota</taxon>
        <taxon>Metazoa</taxon>
        <taxon>Ecdysozoa</taxon>
        <taxon>Arthropoda</taxon>
        <taxon>Crustacea</taxon>
        <taxon>Multicrustacea</taxon>
        <taxon>Malacostraca</taxon>
        <taxon>Eumalacostraca</taxon>
        <taxon>Eucarida</taxon>
        <taxon>Decapoda</taxon>
        <taxon>Pleocyemata</taxon>
        <taxon>Brachyura</taxon>
        <taxon>Eubrachyura</taxon>
        <taxon>Portunoidea</taxon>
        <taxon>Portunidae</taxon>
        <taxon>Portuninae</taxon>
        <taxon>Portunus</taxon>
    </lineage>
</organism>
<evidence type="ECO:0000313" key="2">
    <source>
        <dbReference type="Proteomes" id="UP000324222"/>
    </source>
</evidence>
<gene>
    <name evidence="1" type="ORF">E2C01_040695</name>
</gene>
<keyword evidence="2" id="KW-1185">Reference proteome</keyword>
<comment type="caution">
    <text evidence="1">The sequence shown here is derived from an EMBL/GenBank/DDBJ whole genome shotgun (WGS) entry which is preliminary data.</text>
</comment>
<name>A0A5B7FKH2_PORTR</name>
<protein>
    <submittedName>
        <fullName evidence="1">Uncharacterized protein</fullName>
    </submittedName>
</protein>
<accession>A0A5B7FKH2</accession>
<dbReference type="EMBL" id="VSRR010007470">
    <property type="protein sequence ID" value="MPC46962.1"/>
    <property type="molecule type" value="Genomic_DNA"/>
</dbReference>
<dbReference type="AlphaFoldDB" id="A0A5B7FKH2"/>
<dbReference type="Proteomes" id="UP000324222">
    <property type="component" value="Unassembled WGS sequence"/>
</dbReference>
<proteinExistence type="predicted"/>